<dbReference type="InterPro" id="IPR024607">
    <property type="entry name" value="Sulfatase_CS"/>
</dbReference>
<accession>A0A382IKZ5</accession>
<dbReference type="Pfam" id="PF00884">
    <property type="entry name" value="Sulfatase"/>
    <property type="match status" value="1"/>
</dbReference>
<feature type="domain" description="Sulfatase N-terminal" evidence="5">
    <location>
        <begin position="19"/>
        <end position="159"/>
    </location>
</feature>
<comment type="similarity">
    <text evidence="1">Belongs to the sulfatase family.</text>
</comment>
<dbReference type="AlphaFoldDB" id="A0A382IKZ5"/>
<dbReference type="InterPro" id="IPR017850">
    <property type="entry name" value="Alkaline_phosphatase_core_sf"/>
</dbReference>
<dbReference type="GO" id="GO:0046872">
    <property type="term" value="F:metal ion binding"/>
    <property type="evidence" value="ECO:0007669"/>
    <property type="project" value="UniProtKB-KW"/>
</dbReference>
<dbReference type="PANTHER" id="PTHR42693:SF53">
    <property type="entry name" value="ENDO-4-O-SULFATASE"/>
    <property type="match status" value="1"/>
</dbReference>
<dbReference type="SUPFAM" id="SSF53649">
    <property type="entry name" value="Alkaline phosphatase-like"/>
    <property type="match status" value="1"/>
</dbReference>
<keyword evidence="3" id="KW-0378">Hydrolase</keyword>
<dbReference type="InterPro" id="IPR050738">
    <property type="entry name" value="Sulfatase"/>
</dbReference>
<feature type="non-terminal residue" evidence="6">
    <location>
        <position position="1"/>
    </location>
</feature>
<dbReference type="EMBL" id="UINC01068009">
    <property type="protein sequence ID" value="SVC00248.1"/>
    <property type="molecule type" value="Genomic_DNA"/>
</dbReference>
<evidence type="ECO:0000259" key="5">
    <source>
        <dbReference type="Pfam" id="PF00884"/>
    </source>
</evidence>
<dbReference type="InterPro" id="IPR000917">
    <property type="entry name" value="Sulfatase_N"/>
</dbReference>
<keyword evidence="4" id="KW-0106">Calcium</keyword>
<feature type="non-terminal residue" evidence="6">
    <location>
        <position position="159"/>
    </location>
</feature>
<proteinExistence type="inferred from homology"/>
<gene>
    <name evidence="6" type="ORF">METZ01_LOCUS253102</name>
</gene>
<keyword evidence="2" id="KW-0479">Metal-binding</keyword>
<dbReference type="Gene3D" id="3.40.720.10">
    <property type="entry name" value="Alkaline Phosphatase, subunit A"/>
    <property type="match status" value="1"/>
</dbReference>
<evidence type="ECO:0000256" key="3">
    <source>
        <dbReference type="ARBA" id="ARBA00022801"/>
    </source>
</evidence>
<protein>
    <recommendedName>
        <fullName evidence="5">Sulfatase N-terminal domain-containing protein</fullName>
    </recommendedName>
</protein>
<organism evidence="6">
    <name type="scientific">marine metagenome</name>
    <dbReference type="NCBI Taxonomy" id="408172"/>
    <lineage>
        <taxon>unclassified sequences</taxon>
        <taxon>metagenomes</taxon>
        <taxon>ecological metagenomes</taxon>
    </lineage>
</organism>
<sequence>VILICGTLFLSCSYQKDHPNIIYILADDLGYGELGVYGQEIIETPHIDALAKAGMRFSQHYSGSPVCAPARSVLMTGQHSGHTYIRGNDEWMERGDTWNYLAMFADPFLEGQRPLADSIITIAEILKNAGYRTGSVGKWGLGAPTTDGVPNKQGFDFFY</sequence>
<name>A0A382IKZ5_9ZZZZ</name>
<dbReference type="GO" id="GO:0004065">
    <property type="term" value="F:arylsulfatase activity"/>
    <property type="evidence" value="ECO:0007669"/>
    <property type="project" value="TreeGrafter"/>
</dbReference>
<evidence type="ECO:0000256" key="4">
    <source>
        <dbReference type="ARBA" id="ARBA00022837"/>
    </source>
</evidence>
<dbReference type="PANTHER" id="PTHR42693">
    <property type="entry name" value="ARYLSULFATASE FAMILY MEMBER"/>
    <property type="match status" value="1"/>
</dbReference>
<evidence type="ECO:0000256" key="2">
    <source>
        <dbReference type="ARBA" id="ARBA00022723"/>
    </source>
</evidence>
<evidence type="ECO:0000313" key="6">
    <source>
        <dbReference type="EMBL" id="SVC00248.1"/>
    </source>
</evidence>
<dbReference type="PROSITE" id="PS00523">
    <property type="entry name" value="SULFATASE_1"/>
    <property type="match status" value="1"/>
</dbReference>
<reference evidence="6" key="1">
    <citation type="submission" date="2018-05" db="EMBL/GenBank/DDBJ databases">
        <authorList>
            <person name="Lanie J.A."/>
            <person name="Ng W.-L."/>
            <person name="Kazmierczak K.M."/>
            <person name="Andrzejewski T.M."/>
            <person name="Davidsen T.M."/>
            <person name="Wayne K.J."/>
            <person name="Tettelin H."/>
            <person name="Glass J.I."/>
            <person name="Rusch D."/>
            <person name="Podicherti R."/>
            <person name="Tsui H.-C.T."/>
            <person name="Winkler M.E."/>
        </authorList>
    </citation>
    <scope>NUCLEOTIDE SEQUENCE</scope>
</reference>
<evidence type="ECO:0000256" key="1">
    <source>
        <dbReference type="ARBA" id="ARBA00008779"/>
    </source>
</evidence>